<feature type="domain" description="Solute-binding protein family 3/N-terminal" evidence="4">
    <location>
        <begin position="40"/>
        <end position="262"/>
    </location>
</feature>
<evidence type="ECO:0000256" key="1">
    <source>
        <dbReference type="ARBA" id="ARBA00010333"/>
    </source>
</evidence>
<evidence type="ECO:0000256" key="3">
    <source>
        <dbReference type="SAM" id="SignalP"/>
    </source>
</evidence>
<dbReference type="Gene3D" id="3.40.190.10">
    <property type="entry name" value="Periplasmic binding protein-like II"/>
    <property type="match status" value="2"/>
</dbReference>
<dbReference type="AlphaFoldDB" id="A0A0F4THX9"/>
<dbReference type="Proteomes" id="UP000033500">
    <property type="component" value="Unassembled WGS sequence"/>
</dbReference>
<dbReference type="InterPro" id="IPR001638">
    <property type="entry name" value="Solute-binding_3/MltF_N"/>
</dbReference>
<sequence length="283" mass="30725">MNRYFSARSLATLCLAWSAALGASLAQADATLDKIEQRHAISVGVILSGPPFGTIDPKTGEHLGYNVELAKGIAKALGVEAKTVSVLAPNRVQFLQQGKVDILIANMQFTEERGEILDYVPTPYEEVGGAALIRKGAGVTQWADLKGKPVCVSQGSNFIKPLQETYGAEIKAFRSQSESLLSLRGNGCVAAVHVSPTMHALLSDAEWAEYEIPLPGDLIPSNSVIWLRKGEHDTQAKLDAIVRDWHRSGWLIELGERTGMTPSQALRDLHEQYRNSTPLASQP</sequence>
<organism evidence="5 6">
    <name type="scientific">Pseudomonas fluorescens</name>
    <dbReference type="NCBI Taxonomy" id="294"/>
    <lineage>
        <taxon>Bacteria</taxon>
        <taxon>Pseudomonadati</taxon>
        <taxon>Pseudomonadota</taxon>
        <taxon>Gammaproteobacteria</taxon>
        <taxon>Pseudomonadales</taxon>
        <taxon>Pseudomonadaceae</taxon>
        <taxon>Pseudomonas</taxon>
    </lineage>
</organism>
<evidence type="ECO:0000259" key="4">
    <source>
        <dbReference type="SMART" id="SM00062"/>
    </source>
</evidence>
<comment type="similarity">
    <text evidence="1">Belongs to the bacterial solute-binding protein 3 family.</text>
</comment>
<dbReference type="SMART" id="SM00062">
    <property type="entry name" value="PBPb"/>
    <property type="match status" value="1"/>
</dbReference>
<accession>A0A0F4THX9</accession>
<dbReference type="Pfam" id="PF00497">
    <property type="entry name" value="SBP_bac_3"/>
    <property type="match status" value="1"/>
</dbReference>
<evidence type="ECO:0000313" key="5">
    <source>
        <dbReference type="EMBL" id="KJZ44056.1"/>
    </source>
</evidence>
<gene>
    <name evidence="5" type="ORF">VC34_12820</name>
</gene>
<reference evidence="5 6" key="1">
    <citation type="submission" date="2015-03" db="EMBL/GenBank/DDBJ databases">
        <title>Comparative genomics of Pseudomonas insights into diversity of traits involved in vanlence and defense.</title>
        <authorList>
            <person name="Qin Y."/>
        </authorList>
    </citation>
    <scope>NUCLEOTIDE SEQUENCE [LARGE SCALE GENOMIC DNA]</scope>
    <source>
        <strain evidence="5 6">C3</strain>
    </source>
</reference>
<dbReference type="SUPFAM" id="SSF53850">
    <property type="entry name" value="Periplasmic binding protein-like II"/>
    <property type="match status" value="1"/>
</dbReference>
<dbReference type="PATRIC" id="fig|294.131.peg.647"/>
<dbReference type="PANTHER" id="PTHR35936:SF17">
    <property type="entry name" value="ARGININE-BINDING EXTRACELLULAR PROTEIN ARTP"/>
    <property type="match status" value="1"/>
</dbReference>
<dbReference type="EMBL" id="LACD01000014">
    <property type="protein sequence ID" value="KJZ44056.1"/>
    <property type="molecule type" value="Genomic_DNA"/>
</dbReference>
<keyword evidence="2 3" id="KW-0732">Signal</keyword>
<evidence type="ECO:0000256" key="2">
    <source>
        <dbReference type="ARBA" id="ARBA00022729"/>
    </source>
</evidence>
<proteinExistence type="inferred from homology"/>
<feature type="signal peptide" evidence="3">
    <location>
        <begin position="1"/>
        <end position="28"/>
    </location>
</feature>
<feature type="chain" id="PRO_5002478808" evidence="3">
    <location>
        <begin position="29"/>
        <end position="283"/>
    </location>
</feature>
<dbReference type="CDD" id="cd13693">
    <property type="entry name" value="PBP2_polar_AA"/>
    <property type="match status" value="1"/>
</dbReference>
<evidence type="ECO:0000313" key="6">
    <source>
        <dbReference type="Proteomes" id="UP000033500"/>
    </source>
</evidence>
<dbReference type="PANTHER" id="PTHR35936">
    <property type="entry name" value="MEMBRANE-BOUND LYTIC MUREIN TRANSGLYCOSYLASE F"/>
    <property type="match status" value="1"/>
</dbReference>
<dbReference type="RefSeq" id="WP_046046886.1">
    <property type="nucleotide sequence ID" value="NZ_LACD01000014.1"/>
</dbReference>
<name>A0A0F4THX9_PSEFL</name>
<comment type="caution">
    <text evidence="5">The sequence shown here is derived from an EMBL/GenBank/DDBJ whole genome shotgun (WGS) entry which is preliminary data.</text>
</comment>
<protein>
    <submittedName>
        <fullName evidence="5">Amino acid ABC transporter</fullName>
    </submittedName>
</protein>